<dbReference type="Pfam" id="PF08268">
    <property type="entry name" value="FBA_3"/>
    <property type="match status" value="1"/>
</dbReference>
<evidence type="ECO:0000259" key="1">
    <source>
        <dbReference type="Pfam" id="PF08268"/>
    </source>
</evidence>
<keyword evidence="3" id="KW-1185">Reference proteome</keyword>
<gene>
    <name evidence="2" type="ORF">Sjap_015130</name>
</gene>
<protein>
    <recommendedName>
        <fullName evidence="1">F-box associated beta-propeller type 3 domain-containing protein</fullName>
    </recommendedName>
</protein>
<dbReference type="Proteomes" id="UP001417504">
    <property type="component" value="Unassembled WGS sequence"/>
</dbReference>
<reference evidence="2 3" key="1">
    <citation type="submission" date="2024-01" db="EMBL/GenBank/DDBJ databases">
        <title>Genome assemblies of Stephania.</title>
        <authorList>
            <person name="Yang L."/>
        </authorList>
    </citation>
    <scope>NUCLEOTIDE SEQUENCE [LARGE SCALE GENOMIC DNA]</scope>
    <source>
        <strain evidence="2">QJT</strain>
        <tissue evidence="2">Leaf</tissue>
    </source>
</reference>
<evidence type="ECO:0000313" key="2">
    <source>
        <dbReference type="EMBL" id="KAK9116183.1"/>
    </source>
</evidence>
<evidence type="ECO:0000313" key="3">
    <source>
        <dbReference type="Proteomes" id="UP001417504"/>
    </source>
</evidence>
<dbReference type="AlphaFoldDB" id="A0AAP0NR36"/>
<proteinExistence type="predicted"/>
<dbReference type="NCBIfam" id="TIGR01640">
    <property type="entry name" value="F_box_assoc_1"/>
    <property type="match status" value="1"/>
</dbReference>
<organism evidence="2 3">
    <name type="scientific">Stephania japonica</name>
    <dbReference type="NCBI Taxonomy" id="461633"/>
    <lineage>
        <taxon>Eukaryota</taxon>
        <taxon>Viridiplantae</taxon>
        <taxon>Streptophyta</taxon>
        <taxon>Embryophyta</taxon>
        <taxon>Tracheophyta</taxon>
        <taxon>Spermatophyta</taxon>
        <taxon>Magnoliopsida</taxon>
        <taxon>Ranunculales</taxon>
        <taxon>Menispermaceae</taxon>
        <taxon>Menispermoideae</taxon>
        <taxon>Cissampelideae</taxon>
        <taxon>Stephania</taxon>
    </lineage>
</organism>
<dbReference type="EMBL" id="JBBNAE010000006">
    <property type="protein sequence ID" value="KAK9116183.1"/>
    <property type="molecule type" value="Genomic_DNA"/>
</dbReference>
<name>A0AAP0NR36_9MAGN</name>
<dbReference type="InterPro" id="IPR013187">
    <property type="entry name" value="F-box-assoc_dom_typ3"/>
</dbReference>
<feature type="domain" description="F-box associated beta-propeller type 3" evidence="1">
    <location>
        <begin position="3"/>
        <end position="169"/>
    </location>
</feature>
<dbReference type="InterPro" id="IPR017451">
    <property type="entry name" value="F-box-assoc_interact_dom"/>
</dbReference>
<sequence length="222" mass="25815">MGTNSWRRILGNEEFSSEVPGKFVNGFVYWKAMYDRRNEVFCFDIHGEVFSELRLPRVVLTEDTDKIICNIEIGELGGCLALVREFADRFHTPHVYHEVWVMKENWVKMHSIDISESVWTKFPTPFIPVGSVSINKKKKYVEIVYLSSNGRLFSYNPNTNQFRSFRGHGYCNLHRAVAPYVESLVLLDGKYINEEKHVFGDIFRSTSFHYKNPSSVSSKVLQ</sequence>
<comment type="caution">
    <text evidence="2">The sequence shown here is derived from an EMBL/GenBank/DDBJ whole genome shotgun (WGS) entry which is preliminary data.</text>
</comment>
<accession>A0AAP0NR36</accession>